<protein>
    <recommendedName>
        <fullName evidence="1">Carrier domain-containing protein</fullName>
    </recommendedName>
</protein>
<proteinExistence type="predicted"/>
<comment type="caution">
    <text evidence="2">The sequence shown here is derived from an EMBL/GenBank/DDBJ whole genome shotgun (WGS) entry which is preliminary data.</text>
</comment>
<evidence type="ECO:0000313" key="2">
    <source>
        <dbReference type="EMBL" id="EST31225.1"/>
    </source>
</evidence>
<reference evidence="2 3" key="1">
    <citation type="journal article" date="2014" name="Genome Announc.">
        <title>Draft Genome Sequence of Streptomyces roseochromogenes subsp. oscitans DS 12.976, Producer of the Aminocoumarin Antibiotic Clorobiocin.</title>
        <authorList>
            <person name="Ruckert C."/>
            <person name="Kalinowski J."/>
            <person name="Heide L."/>
            <person name="Apel A.K."/>
        </authorList>
    </citation>
    <scope>NUCLEOTIDE SEQUENCE [LARGE SCALE GENOMIC DNA]</scope>
    <source>
        <strain evidence="2 3">DS 12.976</strain>
    </source>
</reference>
<dbReference type="Gene3D" id="1.10.1200.10">
    <property type="entry name" value="ACP-like"/>
    <property type="match status" value="1"/>
</dbReference>
<dbReference type="InterPro" id="IPR036736">
    <property type="entry name" value="ACP-like_sf"/>
</dbReference>
<dbReference type="AlphaFoldDB" id="V6KGF0"/>
<dbReference type="Proteomes" id="UP000017984">
    <property type="component" value="Chromosome"/>
</dbReference>
<accession>V6KGF0</accession>
<dbReference type="Pfam" id="PF00550">
    <property type="entry name" value="PP-binding"/>
    <property type="match status" value="1"/>
</dbReference>
<sequence>MQSVDDLCALIQEYAASPLSPLAVQDAGFEVTPDLRLLDTGLLDSMSVLTLVVEIEQRCGISIPEEEIVAANFRTPAHLWELVSSLRAQTV</sequence>
<evidence type="ECO:0000313" key="3">
    <source>
        <dbReference type="Proteomes" id="UP000017984"/>
    </source>
</evidence>
<gene>
    <name evidence="2" type="ORF">M878_17115</name>
</gene>
<feature type="domain" description="Carrier" evidence="1">
    <location>
        <begin position="1"/>
        <end position="87"/>
    </location>
</feature>
<dbReference type="SUPFAM" id="SSF47336">
    <property type="entry name" value="ACP-like"/>
    <property type="match status" value="1"/>
</dbReference>
<evidence type="ECO:0000259" key="1">
    <source>
        <dbReference type="PROSITE" id="PS50075"/>
    </source>
</evidence>
<dbReference type="PATRIC" id="fig|1352936.5.peg.3597"/>
<dbReference type="InterPro" id="IPR009081">
    <property type="entry name" value="PP-bd_ACP"/>
</dbReference>
<dbReference type="HOGENOM" id="CLU_108696_16_2_11"/>
<dbReference type="PROSITE" id="PS50075">
    <property type="entry name" value="CARRIER"/>
    <property type="match status" value="1"/>
</dbReference>
<organism evidence="2 3">
    <name type="scientific">Streptomyces roseochromogenus subsp. oscitans DS 12.976</name>
    <dbReference type="NCBI Taxonomy" id="1352936"/>
    <lineage>
        <taxon>Bacteria</taxon>
        <taxon>Bacillati</taxon>
        <taxon>Actinomycetota</taxon>
        <taxon>Actinomycetes</taxon>
        <taxon>Kitasatosporales</taxon>
        <taxon>Streptomycetaceae</taxon>
        <taxon>Streptomyces</taxon>
    </lineage>
</organism>
<dbReference type="EMBL" id="AWQX01000149">
    <property type="protein sequence ID" value="EST31225.1"/>
    <property type="molecule type" value="Genomic_DNA"/>
</dbReference>
<name>V6KGF0_STRRC</name>
<keyword evidence="3" id="KW-1185">Reference proteome</keyword>
<dbReference type="STRING" id="1352936.M878_17115"/>